<feature type="region of interest" description="Disordered" evidence="1">
    <location>
        <begin position="1"/>
        <end position="38"/>
    </location>
</feature>
<feature type="compositionally biased region" description="Basic and acidic residues" evidence="1">
    <location>
        <begin position="25"/>
        <end position="37"/>
    </location>
</feature>
<organism evidence="3 4">
    <name type="scientific">Corynebacterium kroppenstedtii</name>
    <dbReference type="NCBI Taxonomy" id="161879"/>
    <lineage>
        <taxon>Bacteria</taxon>
        <taxon>Bacillati</taxon>
        <taxon>Actinomycetota</taxon>
        <taxon>Actinomycetes</taxon>
        <taxon>Mycobacteriales</taxon>
        <taxon>Corynebacteriaceae</taxon>
        <taxon>Corynebacterium</taxon>
    </lineage>
</organism>
<reference evidence="3 4" key="1">
    <citation type="submission" date="2017-08" db="EMBL/GenBank/DDBJ databases">
        <title>Infants hospitalized years apart are colonized by the same room-sourced microbial strains.</title>
        <authorList>
            <person name="Brooks B."/>
            <person name="Olm M.R."/>
            <person name="Firek B.A."/>
            <person name="Baker R."/>
            <person name="Thomas B.C."/>
            <person name="Morowitz M.J."/>
            <person name="Banfield J.F."/>
        </authorList>
    </citation>
    <scope>NUCLEOTIDE SEQUENCE [LARGE SCALE GENOMIC DNA]</scope>
    <source>
        <strain evidence="3">S2_003_000_R1_3</strain>
    </source>
</reference>
<sequence length="306" mass="33726">MSRKKKKNENLPEGMTRRQAKLAKRAAERAALERDPRPFGGFASEADLIAMQEFAPSARAKIAVKGVDYLVYLVTVLPGATAAIVRDTDGDTPPTAFVALQRQHRGPNPHKDLAHTLVWLQTAQPGQTLGTSIADGTEPELSELMDPAQKLDVQVEKDFDWWLPEGQTIDPAMQQNMKQVNESMLPTERVDVSAPGAVWWTDGGDKGYIRWIRQDDEDALFTALARLYAAGDLTLGEGTRFAGAFRTHGVAVPVFDVDPTVTAQEFQEPIQELAVALEKALAVDTPLTADERKARDTIRSRQVTIR</sequence>
<evidence type="ECO:0000259" key="2">
    <source>
        <dbReference type="Pfam" id="PF19348"/>
    </source>
</evidence>
<dbReference type="AlphaFoldDB" id="A0A2W5SN49"/>
<evidence type="ECO:0000313" key="4">
    <source>
        <dbReference type="Proteomes" id="UP000249432"/>
    </source>
</evidence>
<dbReference type="Pfam" id="PF19348">
    <property type="entry name" value="DUF5926"/>
    <property type="match status" value="1"/>
</dbReference>
<dbReference type="EMBL" id="QFRA01000024">
    <property type="protein sequence ID" value="PZR03990.1"/>
    <property type="molecule type" value="Genomic_DNA"/>
</dbReference>
<evidence type="ECO:0000313" key="3">
    <source>
        <dbReference type="EMBL" id="PZR03990.1"/>
    </source>
</evidence>
<dbReference type="InterPro" id="IPR045970">
    <property type="entry name" value="DUF5926"/>
</dbReference>
<comment type="caution">
    <text evidence="3">The sequence shown here is derived from an EMBL/GenBank/DDBJ whole genome shotgun (WGS) entry which is preliminary data.</text>
</comment>
<accession>A0A2W5SN49</accession>
<evidence type="ECO:0000256" key="1">
    <source>
        <dbReference type="SAM" id="MobiDB-lite"/>
    </source>
</evidence>
<name>A0A2W5SN49_9CORY</name>
<protein>
    <submittedName>
        <fullName evidence="3">Preprotein translocase subunit SecA</fullName>
    </submittedName>
</protein>
<feature type="domain" description="DUF5926" evidence="2">
    <location>
        <begin position="38"/>
        <end position="306"/>
    </location>
</feature>
<dbReference type="RefSeq" id="WP_303735274.1">
    <property type="nucleotide sequence ID" value="NZ_CAKZHK010000004.1"/>
</dbReference>
<dbReference type="Proteomes" id="UP000249432">
    <property type="component" value="Unassembled WGS sequence"/>
</dbReference>
<proteinExistence type="predicted"/>
<gene>
    <name evidence="3" type="ORF">DI525_08375</name>
</gene>